<dbReference type="EMBL" id="LR746270">
    <property type="protein sequence ID" value="CAA7399663.1"/>
    <property type="molecule type" value="Genomic_DNA"/>
</dbReference>
<dbReference type="Proteomes" id="UP000663760">
    <property type="component" value="Chromosome 7"/>
</dbReference>
<sequence>MELLELAETLCQGKNCRFH</sequence>
<accession>A0A7I8IZB8</accession>
<evidence type="ECO:0000313" key="3">
    <source>
        <dbReference type="Proteomes" id="UP000663760"/>
    </source>
</evidence>
<protein>
    <submittedName>
        <fullName evidence="1">Uncharacterized protein</fullName>
    </submittedName>
</protein>
<gene>
    <name evidence="1" type="ORF">SI7747_07009603</name>
    <name evidence="2" type="ORF">SI8410_07010333</name>
</gene>
<reference evidence="1" key="1">
    <citation type="submission" date="2019-12" db="EMBL/GenBank/DDBJ databases">
        <authorList>
            <person name="Scholz U."/>
            <person name="Mascher M."/>
            <person name="Fiebig A."/>
        </authorList>
    </citation>
    <scope>NUCLEOTIDE SEQUENCE</scope>
</reference>
<organism evidence="1">
    <name type="scientific">Spirodela intermedia</name>
    <name type="common">Intermediate duckweed</name>
    <dbReference type="NCBI Taxonomy" id="51605"/>
    <lineage>
        <taxon>Eukaryota</taxon>
        <taxon>Viridiplantae</taxon>
        <taxon>Streptophyta</taxon>
        <taxon>Embryophyta</taxon>
        <taxon>Tracheophyta</taxon>
        <taxon>Spermatophyta</taxon>
        <taxon>Magnoliopsida</taxon>
        <taxon>Liliopsida</taxon>
        <taxon>Araceae</taxon>
        <taxon>Lemnoideae</taxon>
        <taxon>Spirodela</taxon>
    </lineage>
</organism>
<evidence type="ECO:0000313" key="1">
    <source>
        <dbReference type="EMBL" id="CAA2623683.1"/>
    </source>
</evidence>
<evidence type="ECO:0000313" key="2">
    <source>
        <dbReference type="EMBL" id="CAA7399663.1"/>
    </source>
</evidence>
<proteinExistence type="predicted"/>
<dbReference type="AlphaFoldDB" id="A0A7I8IZB8"/>
<dbReference type="EMBL" id="LR743594">
    <property type="protein sequence ID" value="CAA2623683.1"/>
    <property type="molecule type" value="Genomic_DNA"/>
</dbReference>
<keyword evidence="3" id="KW-1185">Reference proteome</keyword>
<name>A0A7I8IZB8_SPIIN</name>